<keyword evidence="3" id="KW-0012">Acyltransferase</keyword>
<dbReference type="Gene3D" id="3.30.559.10">
    <property type="entry name" value="Chloramphenicol acetyltransferase-like domain"/>
    <property type="match status" value="4"/>
</dbReference>
<keyword evidence="2" id="KW-0808">Transferase</keyword>
<dbReference type="GO" id="GO:0016746">
    <property type="term" value="F:acyltransferase activity"/>
    <property type="evidence" value="ECO:0007669"/>
    <property type="project" value="UniProtKB-KW"/>
</dbReference>
<comment type="similarity">
    <text evidence="1">Belongs to the plant acyltransferase family.</text>
</comment>
<dbReference type="OrthoDB" id="671439at2759"/>
<proteinExistence type="inferred from homology"/>
<comment type="caution">
    <text evidence="5">The sequence shown here is derived from an EMBL/GenBank/DDBJ whole genome shotgun (WGS) entry which is preliminary data.</text>
</comment>
<dbReference type="PANTHER" id="PTHR31623">
    <property type="entry name" value="F21J9.9"/>
    <property type="match status" value="1"/>
</dbReference>
<evidence type="ECO:0000313" key="5">
    <source>
        <dbReference type="EMBL" id="KAJ4847250.1"/>
    </source>
</evidence>
<protein>
    <submittedName>
        <fullName evidence="5">Uncharacterized protein</fullName>
    </submittedName>
</protein>
<sequence length="843" mass="92930">MMVDVVSRKLISPSSPTPPENRSLKISAIDQLPSPVYVGTIFYYTADGHNDQSKNAARIKQLEKSLSEILTLFYPLAGRFIKEDLLIECSDQGVELLQATVSGQLSQVLNREVEPEVLNRLAPFLVESSTSPLVSIQINTFDCGGLVVGVRISHRVADGFSQLNLFMNGWAKASRDGIDKVHSPSFCLGSLFPNREIPGMIIHGIPIKKGVRIVTRVFLFNTTAISNLKGIAKRNGDAAGGLKGQPSRVDVVTALIWKVLIKVSRSRHGYLRPSVLSHGIDMRGKTNLPIPENSCGNLIRLTMARFSPSKNDMRLQDLVGLVREAIIKDVAVCKQATDYDDLFLSVSDSFRELNEELNKSDIDLYMFSSLCRVPIYEVDFGWGRPAWVSGVHKPVQAIHLIDSKDDGIEAWLSLDEKDMILLVNPSYPTPPQLQTFKISSMDQLPAPVYVGTIFYYAADENSKGATSMAERSKKLEKSLSEILTVFYPMAGRYVKENLCIDCNDHGVEYAEANVSGKLSQVLNGDLQPEQLNHFIPYPIFESPTSPLVAVQVNRFECGGLAIGLRMSHRVADGVSILSFLTGWATACKEGIGRVPSPSFSLPSLFPAREIPGISHPVPMKRGAKIVTRTFVFSRTAISKLKEIANTGSGLKGEQPSRVNVVTALIWKTLINASKAKHGHLRPSLLAHAVDLRGKTTLPIPGNSCGNLFRLSASRFLPNESSMDLHDLVLLVREGIKNAVLDSAKATDYDELFSSVSGSFREVNEELSNGEIDVYMFTSWCRFPIYEVDYGWGKPTWVSGVHKPVQVVNLMDTNDEGVEAWLSLEENSMILFQQDPEIIASTSS</sequence>
<evidence type="ECO:0000256" key="4">
    <source>
        <dbReference type="SAM" id="MobiDB-lite"/>
    </source>
</evidence>
<evidence type="ECO:0000256" key="3">
    <source>
        <dbReference type="ARBA" id="ARBA00023315"/>
    </source>
</evidence>
<dbReference type="PANTHER" id="PTHR31623:SF83">
    <property type="entry name" value="ACETYL-COA-BENZYLALCOHOL ACETYLTRANSFERASE-LIKE"/>
    <property type="match status" value="1"/>
</dbReference>
<evidence type="ECO:0000313" key="6">
    <source>
        <dbReference type="Proteomes" id="UP001141552"/>
    </source>
</evidence>
<organism evidence="5 6">
    <name type="scientific">Turnera subulata</name>
    <dbReference type="NCBI Taxonomy" id="218843"/>
    <lineage>
        <taxon>Eukaryota</taxon>
        <taxon>Viridiplantae</taxon>
        <taxon>Streptophyta</taxon>
        <taxon>Embryophyta</taxon>
        <taxon>Tracheophyta</taxon>
        <taxon>Spermatophyta</taxon>
        <taxon>Magnoliopsida</taxon>
        <taxon>eudicotyledons</taxon>
        <taxon>Gunneridae</taxon>
        <taxon>Pentapetalae</taxon>
        <taxon>rosids</taxon>
        <taxon>fabids</taxon>
        <taxon>Malpighiales</taxon>
        <taxon>Passifloraceae</taxon>
        <taxon>Turnera</taxon>
    </lineage>
</organism>
<dbReference type="Pfam" id="PF02458">
    <property type="entry name" value="Transferase"/>
    <property type="match status" value="2"/>
</dbReference>
<evidence type="ECO:0000256" key="2">
    <source>
        <dbReference type="ARBA" id="ARBA00022679"/>
    </source>
</evidence>
<gene>
    <name evidence="5" type="ORF">Tsubulata_004662</name>
</gene>
<accession>A0A9Q0GDX2</accession>
<dbReference type="AlphaFoldDB" id="A0A9Q0GDX2"/>
<keyword evidence="6" id="KW-1185">Reference proteome</keyword>
<dbReference type="Proteomes" id="UP001141552">
    <property type="component" value="Unassembled WGS sequence"/>
</dbReference>
<dbReference type="EMBL" id="JAKUCV010001220">
    <property type="protein sequence ID" value="KAJ4847250.1"/>
    <property type="molecule type" value="Genomic_DNA"/>
</dbReference>
<reference evidence="5" key="2">
    <citation type="journal article" date="2023" name="Plants (Basel)">
        <title>Annotation of the Turnera subulata (Passifloraceae) Draft Genome Reveals the S-Locus Evolved after the Divergence of Turneroideae from Passifloroideae in a Stepwise Manner.</title>
        <authorList>
            <person name="Henning P.M."/>
            <person name="Roalson E.H."/>
            <person name="Mir W."/>
            <person name="McCubbin A.G."/>
            <person name="Shore J.S."/>
        </authorList>
    </citation>
    <scope>NUCLEOTIDE SEQUENCE</scope>
    <source>
        <strain evidence="5">F60SS</strain>
    </source>
</reference>
<dbReference type="InterPro" id="IPR023213">
    <property type="entry name" value="CAT-like_dom_sf"/>
</dbReference>
<name>A0A9Q0GDX2_9ROSI</name>
<feature type="region of interest" description="Disordered" evidence="4">
    <location>
        <begin position="1"/>
        <end position="23"/>
    </location>
</feature>
<evidence type="ECO:0000256" key="1">
    <source>
        <dbReference type="ARBA" id="ARBA00009861"/>
    </source>
</evidence>
<reference evidence="5" key="1">
    <citation type="submission" date="2022-02" db="EMBL/GenBank/DDBJ databases">
        <authorList>
            <person name="Henning P.M."/>
            <person name="McCubbin A.G."/>
            <person name="Shore J.S."/>
        </authorList>
    </citation>
    <scope>NUCLEOTIDE SEQUENCE</scope>
    <source>
        <strain evidence="5">F60SS</strain>
        <tissue evidence="5">Leaves</tissue>
    </source>
</reference>